<evidence type="ECO:0000256" key="1">
    <source>
        <dbReference type="ARBA" id="ARBA00022679"/>
    </source>
</evidence>
<dbReference type="AlphaFoldDB" id="A0A841PYS0"/>
<dbReference type="PIRSF" id="PIRSF037732">
    <property type="entry name" value="YlbP_prd"/>
    <property type="match status" value="1"/>
</dbReference>
<dbReference type="NCBIfam" id="NF010241">
    <property type="entry name" value="PRK13688.1"/>
    <property type="match status" value="1"/>
</dbReference>
<dbReference type="InterPro" id="IPR016181">
    <property type="entry name" value="Acyl_CoA_acyltransferase"/>
</dbReference>
<protein>
    <recommendedName>
        <fullName evidence="3">Uncharacterized N-acetyltransferase HNR44_001344</fullName>
        <ecNumber evidence="3">2.3.1.-</ecNumber>
    </recommendedName>
</protein>
<dbReference type="Gene3D" id="3.40.630.30">
    <property type="match status" value="1"/>
</dbReference>
<comment type="caution">
    <text evidence="5">The sequence shown here is derived from an EMBL/GenBank/DDBJ whole genome shotgun (WGS) entry which is preliminary data.</text>
</comment>
<feature type="domain" description="N-acetyltransferase" evidence="4">
    <location>
        <begin position="8"/>
        <end position="153"/>
    </location>
</feature>
<evidence type="ECO:0000259" key="4">
    <source>
        <dbReference type="PROSITE" id="PS51186"/>
    </source>
</evidence>
<keyword evidence="1 3" id="KW-0808">Transferase</keyword>
<dbReference type="HAMAP" id="MF_00824">
    <property type="entry name" value="Acetyltransf_YlbP"/>
    <property type="match status" value="1"/>
</dbReference>
<evidence type="ECO:0000256" key="2">
    <source>
        <dbReference type="ARBA" id="ARBA00023315"/>
    </source>
</evidence>
<name>A0A841PYS0_9BACL</name>
<proteinExistence type="inferred from homology"/>
<dbReference type="EC" id="2.3.1.-" evidence="3"/>
<evidence type="ECO:0000313" key="6">
    <source>
        <dbReference type="Proteomes" id="UP000568839"/>
    </source>
</evidence>
<dbReference type="EMBL" id="JACHHJ010000001">
    <property type="protein sequence ID" value="MBB6449395.1"/>
    <property type="molecule type" value="Genomic_DNA"/>
</dbReference>
<reference evidence="5 6" key="1">
    <citation type="submission" date="2020-08" db="EMBL/GenBank/DDBJ databases">
        <title>Genomic Encyclopedia of Type Strains, Phase IV (KMG-IV): sequencing the most valuable type-strain genomes for metagenomic binning, comparative biology and taxonomic classification.</title>
        <authorList>
            <person name="Goeker M."/>
        </authorList>
    </citation>
    <scope>NUCLEOTIDE SEQUENCE [LARGE SCALE GENOMIC DNA]</scope>
    <source>
        <strain evidence="5 6">DSM 21769</strain>
    </source>
</reference>
<dbReference type="InterPro" id="IPR017274">
    <property type="entry name" value="YlbP"/>
</dbReference>
<evidence type="ECO:0000313" key="5">
    <source>
        <dbReference type="EMBL" id="MBB6449395.1"/>
    </source>
</evidence>
<dbReference type="RefSeq" id="WP_184403283.1">
    <property type="nucleotide sequence ID" value="NZ_JACHHJ010000001.1"/>
</dbReference>
<dbReference type="GO" id="GO:0016747">
    <property type="term" value="F:acyltransferase activity, transferring groups other than amino-acyl groups"/>
    <property type="evidence" value="ECO:0007669"/>
    <property type="project" value="UniProtKB-UniRule"/>
</dbReference>
<dbReference type="Proteomes" id="UP000568839">
    <property type="component" value="Unassembled WGS sequence"/>
</dbReference>
<dbReference type="PROSITE" id="PS51186">
    <property type="entry name" value="GNAT"/>
    <property type="match status" value="1"/>
</dbReference>
<evidence type="ECO:0000256" key="3">
    <source>
        <dbReference type="HAMAP-Rule" id="MF_00824"/>
    </source>
</evidence>
<accession>A0A841PYS0</accession>
<sequence>MEAAVQQLRINYKTLEDFQAFREVGIQELSMKEELEADMIENNSKSPFYGIYIGDRLIARMCLYELGTNQDFYFDPPQPFLELWKLEVLQPYRGRGYGEVLVQHAKTFGQPVKTNARQGSDDFWIKMGFSPVYYDAERDRGENPYVWYPENVEPQN</sequence>
<keyword evidence="6" id="KW-1185">Reference proteome</keyword>
<dbReference type="InterPro" id="IPR000182">
    <property type="entry name" value="GNAT_dom"/>
</dbReference>
<gene>
    <name evidence="5" type="ORF">HNR44_001344</name>
</gene>
<dbReference type="SUPFAM" id="SSF55729">
    <property type="entry name" value="Acyl-CoA N-acyltransferases (Nat)"/>
    <property type="match status" value="1"/>
</dbReference>
<organism evidence="5 6">
    <name type="scientific">Geomicrobium halophilum</name>
    <dbReference type="NCBI Taxonomy" id="549000"/>
    <lineage>
        <taxon>Bacteria</taxon>
        <taxon>Bacillati</taxon>
        <taxon>Bacillota</taxon>
        <taxon>Bacilli</taxon>
        <taxon>Bacillales</taxon>
        <taxon>Geomicrobium</taxon>
    </lineage>
</organism>
<dbReference type="Pfam" id="PF00583">
    <property type="entry name" value="Acetyltransf_1"/>
    <property type="match status" value="1"/>
</dbReference>
<dbReference type="CDD" id="cd04301">
    <property type="entry name" value="NAT_SF"/>
    <property type="match status" value="1"/>
</dbReference>
<keyword evidence="2 3" id="KW-0012">Acyltransferase</keyword>